<evidence type="ECO:0000313" key="14">
    <source>
        <dbReference type="RefSeq" id="XP_025848791.1"/>
    </source>
</evidence>
<feature type="compositionally biased region" description="Acidic residues" evidence="11">
    <location>
        <begin position="1"/>
        <end position="10"/>
    </location>
</feature>
<keyword evidence="4" id="KW-1003">Cell membrane</keyword>
<dbReference type="SUPFAM" id="SSF100895">
    <property type="entry name" value="Kazal-type serine protease inhibitors"/>
    <property type="match status" value="1"/>
</dbReference>
<keyword evidence="3 10" id="KW-0813">Transport</keyword>
<organism evidence="13 14">
    <name type="scientific">Vulpes vulpes</name>
    <name type="common">Red fox</name>
    <dbReference type="NCBI Taxonomy" id="9627"/>
    <lineage>
        <taxon>Eukaryota</taxon>
        <taxon>Metazoa</taxon>
        <taxon>Chordata</taxon>
        <taxon>Craniata</taxon>
        <taxon>Vertebrata</taxon>
        <taxon>Euteleostomi</taxon>
        <taxon>Mammalia</taxon>
        <taxon>Eutheria</taxon>
        <taxon>Laurasiatheria</taxon>
        <taxon>Carnivora</taxon>
        <taxon>Caniformia</taxon>
        <taxon>Canidae</taxon>
        <taxon>Vulpes</taxon>
    </lineage>
</organism>
<evidence type="ECO:0000259" key="12">
    <source>
        <dbReference type="PROSITE" id="PS51465"/>
    </source>
</evidence>
<keyword evidence="10" id="KW-0406">Ion transport</keyword>
<comment type="caution">
    <text evidence="10">Lacks conserved residue(s) required for the propagation of feature annotation.</text>
</comment>
<evidence type="ECO:0000256" key="8">
    <source>
        <dbReference type="ARBA" id="ARBA00023157"/>
    </source>
</evidence>
<evidence type="ECO:0000256" key="11">
    <source>
        <dbReference type="SAM" id="MobiDB-lite"/>
    </source>
</evidence>
<feature type="transmembrane region" description="Helical" evidence="10">
    <location>
        <begin position="131"/>
        <end position="152"/>
    </location>
</feature>
<reference key="1">
    <citation type="submission" date="2019-01" db="UniProtKB">
        <authorList>
            <consortium name="RefSeq"/>
        </authorList>
    </citation>
    <scope>IDENTIFICATION</scope>
</reference>
<feature type="transmembrane region" description="Helical" evidence="10">
    <location>
        <begin position="251"/>
        <end position="274"/>
    </location>
</feature>
<dbReference type="PANTHER" id="PTHR11388:SF95">
    <property type="entry name" value="SOLUTE CARRIER ORGANIC ANION TRANSPORTER FAMILY MEMBER 6A1"/>
    <property type="match status" value="1"/>
</dbReference>
<keyword evidence="9" id="KW-0325">Glycoprotein</keyword>
<dbReference type="NCBIfam" id="TIGR00805">
    <property type="entry name" value="oat"/>
    <property type="match status" value="1"/>
</dbReference>
<evidence type="ECO:0000256" key="5">
    <source>
        <dbReference type="ARBA" id="ARBA00022692"/>
    </source>
</evidence>
<evidence type="ECO:0000256" key="1">
    <source>
        <dbReference type="ARBA" id="ARBA00004651"/>
    </source>
</evidence>
<dbReference type="GO" id="GO:0006811">
    <property type="term" value="P:monoatomic ion transport"/>
    <property type="evidence" value="ECO:0007669"/>
    <property type="project" value="UniProtKB-KW"/>
</dbReference>
<evidence type="ECO:0000256" key="2">
    <source>
        <dbReference type="ARBA" id="ARBA00009657"/>
    </source>
</evidence>
<gene>
    <name evidence="14" type="primary">SLCO6A1</name>
</gene>
<comment type="similarity">
    <text evidence="2 10">Belongs to the organo anion transporter (TC 2.A.60) family.</text>
</comment>
<dbReference type="Pfam" id="PF07648">
    <property type="entry name" value="Kazal_2"/>
    <property type="match status" value="1"/>
</dbReference>
<dbReference type="KEGG" id="vvp:112915566"/>
<evidence type="ECO:0000256" key="7">
    <source>
        <dbReference type="ARBA" id="ARBA00023136"/>
    </source>
</evidence>
<dbReference type="GO" id="GO:0015347">
    <property type="term" value="F:sodium-independent organic anion transmembrane transporter activity"/>
    <property type="evidence" value="ECO:0007669"/>
    <property type="project" value="TreeGrafter"/>
</dbReference>
<evidence type="ECO:0000313" key="13">
    <source>
        <dbReference type="Proteomes" id="UP001652641"/>
    </source>
</evidence>
<feature type="transmembrane region" description="Helical" evidence="10">
    <location>
        <begin position="599"/>
        <end position="620"/>
    </location>
</feature>
<evidence type="ECO:0000256" key="10">
    <source>
        <dbReference type="RuleBase" id="RU362056"/>
    </source>
</evidence>
<name>A0A3Q7S2D6_VULVU</name>
<keyword evidence="13" id="KW-1185">Reference proteome</keyword>
<evidence type="ECO:0000256" key="4">
    <source>
        <dbReference type="ARBA" id="ARBA00022475"/>
    </source>
</evidence>
<dbReference type="SUPFAM" id="SSF103473">
    <property type="entry name" value="MFS general substrate transporter"/>
    <property type="match status" value="1"/>
</dbReference>
<feature type="transmembrane region" description="Helical" evidence="10">
    <location>
        <begin position="438"/>
        <end position="460"/>
    </location>
</feature>
<accession>A0A3Q7S2D6</accession>
<dbReference type="InterPro" id="IPR002350">
    <property type="entry name" value="Kazal_dom"/>
</dbReference>
<dbReference type="GO" id="GO:0016323">
    <property type="term" value="C:basolateral plasma membrane"/>
    <property type="evidence" value="ECO:0007669"/>
    <property type="project" value="TreeGrafter"/>
</dbReference>
<protein>
    <recommendedName>
        <fullName evidence="10">Solute carrier organic anion transporter family member</fullName>
    </recommendedName>
</protein>
<dbReference type="PANTHER" id="PTHR11388">
    <property type="entry name" value="ORGANIC ANION TRANSPORTER"/>
    <property type="match status" value="1"/>
</dbReference>
<dbReference type="Gene3D" id="1.20.1250.20">
    <property type="entry name" value="MFS general substrate transporter like domains"/>
    <property type="match status" value="1"/>
</dbReference>
<dbReference type="AlphaFoldDB" id="A0A3Q7S2D6"/>
<feature type="transmembrane region" description="Helical" evidence="10">
    <location>
        <begin position="412"/>
        <end position="432"/>
    </location>
</feature>
<dbReference type="Proteomes" id="UP001652641">
    <property type="component" value="Chromosome 14"/>
</dbReference>
<dbReference type="STRING" id="9627.ENSVVUP00000027278"/>
<feature type="transmembrane region" description="Helical" evidence="10">
    <location>
        <begin position="561"/>
        <end position="579"/>
    </location>
</feature>
<feature type="transmembrane region" description="Helical" evidence="10">
    <location>
        <begin position="90"/>
        <end position="111"/>
    </location>
</feature>
<dbReference type="InterPro" id="IPR036259">
    <property type="entry name" value="MFS_trans_sf"/>
</dbReference>
<evidence type="ECO:0000256" key="3">
    <source>
        <dbReference type="ARBA" id="ARBA00022448"/>
    </source>
</evidence>
<sequence length="702" mass="77973">MQDALAEVEPEVAPAQLAENAQGKEDRKDKKRVWRIRTVPTSLLKFRAFQKGRGQPEANLKKTRERNESLEGRCGLGCMVIPCCQRLNNIYCFMIFYCLLVTSQGIVFGLIDLSIDTFQKAYHLSNVENLLLSLTYDISSCLIVVFISYYGGKGNIPRWITLSSFLVGFGSLLFAFPYFSDGNYQSSINIEDICQEMKTSKICKKSSSFSTKYIASFILGQTVQGIAGMPLYILGVVFIGNSVATHSAGIYIGLIESSVVLGYSLSYVIVALLIKGTENSTFAFSGEDTDGDQRWMQKWWIYFGLVSLIAWSTLIPLSCFPHSIRGTAKIKAEKRKQPNPFKLKIKDQEFGTSLKDLFSTIWVLLKSPLFICLTLAKASESLVYIGASVFLPIYIENQFILTHSTATKIAGFVLFPGGALGQLLGGTIASMLHMSCKALMRFVMVTSVISVIFFGFVIFVHCDPVPFAGINEDYDGTGHLGNLTAPCNSHCKCSSSFYSAVCGRDNIAYFSPCFAGCTLSKTFNHHKAYYNCSCIQEGLTTSDDQGDFIDARPGTCDTKCYKLPLFVAFIFSTILFSIFSRIPSTLTILRIVPDNQRSLALGLTYVILRIFGTIPGPILFRMVGDTSCIFRVTEYCGNKGNCRIYNKLKMAYLMVGICSICKLITIFFTAIAFCLYKCLSEENSDTLHIPVKNLKVKRKGKN</sequence>
<evidence type="ECO:0000256" key="6">
    <source>
        <dbReference type="ARBA" id="ARBA00022989"/>
    </source>
</evidence>
<feature type="transmembrane region" description="Helical" evidence="10">
    <location>
        <begin position="214"/>
        <end position="239"/>
    </location>
</feature>
<reference evidence="14" key="2">
    <citation type="submission" date="2025-08" db="UniProtKB">
        <authorList>
            <consortium name="RefSeq"/>
        </authorList>
    </citation>
    <scope>IDENTIFICATION</scope>
    <source>
        <tissue evidence="14">Cell line</tissue>
    </source>
</reference>
<evidence type="ECO:0000256" key="9">
    <source>
        <dbReference type="ARBA" id="ARBA00023180"/>
    </source>
</evidence>
<keyword evidence="6 10" id="KW-1133">Transmembrane helix</keyword>
<feature type="domain" description="Kazal-like" evidence="12">
    <location>
        <begin position="481"/>
        <end position="536"/>
    </location>
</feature>
<dbReference type="OMA" id="IFVHCNP"/>
<dbReference type="GO" id="GO:0043252">
    <property type="term" value="P:sodium-independent organic anion transport"/>
    <property type="evidence" value="ECO:0007669"/>
    <property type="project" value="TreeGrafter"/>
</dbReference>
<dbReference type="Pfam" id="PF03137">
    <property type="entry name" value="OATP"/>
    <property type="match status" value="1"/>
</dbReference>
<dbReference type="FunFam" id="1.20.1250.20:FF:000363">
    <property type="entry name" value="Solute carrier organic anion transporter family member"/>
    <property type="match status" value="1"/>
</dbReference>
<proteinExistence type="inferred from homology"/>
<feature type="region of interest" description="Disordered" evidence="11">
    <location>
        <begin position="1"/>
        <end position="31"/>
    </location>
</feature>
<feature type="transmembrane region" description="Helical" evidence="10">
    <location>
        <begin position="651"/>
        <end position="673"/>
    </location>
</feature>
<feature type="transmembrane region" description="Helical" evidence="10">
    <location>
        <begin position="299"/>
        <end position="320"/>
    </location>
</feature>
<keyword evidence="8" id="KW-1015">Disulfide bond</keyword>
<keyword evidence="5 10" id="KW-0812">Transmembrane</keyword>
<dbReference type="RefSeq" id="XP_025848791.1">
    <property type="nucleotide sequence ID" value="XM_025993006.2"/>
</dbReference>
<comment type="subcellular location">
    <subcellularLocation>
        <location evidence="1 10">Cell membrane</location>
        <topology evidence="1 10">Multi-pass membrane protein</topology>
    </subcellularLocation>
</comment>
<dbReference type="FunFam" id="1.20.1250.20:FF:000384">
    <property type="entry name" value="Solute carrier organic anion transporter family member"/>
    <property type="match status" value="1"/>
</dbReference>
<dbReference type="InterPro" id="IPR036058">
    <property type="entry name" value="Kazal_dom_sf"/>
</dbReference>
<keyword evidence="7 10" id="KW-0472">Membrane</keyword>
<dbReference type="PROSITE" id="PS51465">
    <property type="entry name" value="KAZAL_2"/>
    <property type="match status" value="1"/>
</dbReference>
<dbReference type="InterPro" id="IPR004156">
    <property type="entry name" value="OATP"/>
</dbReference>
<feature type="transmembrane region" description="Helical" evidence="10">
    <location>
        <begin position="159"/>
        <end position="179"/>
    </location>
</feature>
<dbReference type="CTD" id="133482"/>
<dbReference type="GeneID" id="112915566"/>